<keyword evidence="3" id="KW-1185">Reference proteome</keyword>
<evidence type="ECO:0000313" key="2">
    <source>
        <dbReference type="EMBL" id="EXI62878.1"/>
    </source>
</evidence>
<feature type="compositionally biased region" description="Basic and acidic residues" evidence="1">
    <location>
        <begin position="150"/>
        <end position="173"/>
    </location>
</feature>
<dbReference type="PATRIC" id="fig|1450449.3.peg.480"/>
<dbReference type="RefSeq" id="WP_042801704.1">
    <property type="nucleotide sequence ID" value="NZ_JANJ01000002.1"/>
</dbReference>
<name>A0A011M047_9PAST</name>
<comment type="caution">
    <text evidence="2">The sequence shown here is derived from an EMBL/GenBank/DDBJ whole genome shotgun (WGS) entry which is preliminary data.</text>
</comment>
<proteinExistence type="predicted"/>
<feature type="region of interest" description="Disordered" evidence="1">
    <location>
        <begin position="140"/>
        <end position="180"/>
    </location>
</feature>
<reference evidence="2 3" key="1">
    <citation type="journal article" date="2014" name="Genome Announc.">
        <title>Genome Sequence of a Presumptive Mannheimia haemolytica Strain with an A1/A6-Cross-Reactive Serotype from a White-Tailed Deer (Odocoileus virginianus).</title>
        <authorList>
            <person name="Lawrence P.K."/>
            <person name="Bey R.F."/>
            <person name="Wiener B."/>
            <person name="Kittichotirat W."/>
            <person name="Bumgarner R.E."/>
        </authorList>
    </citation>
    <scope>NUCLEOTIDE SEQUENCE [LARGE SCALE GENOMIC DNA]</scope>
    <source>
        <strain evidence="2 3">PKL10</strain>
    </source>
</reference>
<dbReference type="Proteomes" id="UP000054123">
    <property type="component" value="Unassembled WGS sequence"/>
</dbReference>
<sequence length="231" mass="24682">MSQYTIKVITKTAENSIPLTHSSNTAKIQAQENAKYQIFNEQGELIVNPKVEKINEDDLAVYLDNSSEPSFILEDYYSVYPIEDSAYLAEISASLATSSREAPFVLASEVASAGLTSKILYGLGAAALIGGALALSGGNGGSSGSAPAKPAEKPKDDKNIEEDKKTEENKEEAPNTTGESINVTLSFNSVTSDNLVNLSESKGEVVVSGQFTADKPFTQAQVWLEIAFRAF</sequence>
<accession>A0A011M047</accession>
<protein>
    <submittedName>
        <fullName evidence="2">Uncharacterized protein</fullName>
    </submittedName>
</protein>
<gene>
    <name evidence="2" type="ORF">AK33_02605</name>
</gene>
<organism evidence="2 3">
    <name type="scientific">Mannheimia granulomatis</name>
    <dbReference type="NCBI Taxonomy" id="85402"/>
    <lineage>
        <taxon>Bacteria</taxon>
        <taxon>Pseudomonadati</taxon>
        <taxon>Pseudomonadota</taxon>
        <taxon>Gammaproteobacteria</taxon>
        <taxon>Pasteurellales</taxon>
        <taxon>Pasteurellaceae</taxon>
        <taxon>Mannheimia</taxon>
    </lineage>
</organism>
<dbReference type="AlphaFoldDB" id="A0A011M047"/>
<evidence type="ECO:0000256" key="1">
    <source>
        <dbReference type="SAM" id="MobiDB-lite"/>
    </source>
</evidence>
<dbReference type="EMBL" id="JANJ01000002">
    <property type="protein sequence ID" value="EXI62878.1"/>
    <property type="molecule type" value="Genomic_DNA"/>
</dbReference>
<evidence type="ECO:0000313" key="3">
    <source>
        <dbReference type="Proteomes" id="UP000054123"/>
    </source>
</evidence>